<reference evidence="2" key="2">
    <citation type="submission" date="2023-06" db="EMBL/GenBank/DDBJ databases">
        <authorList>
            <consortium name="Lawrence Berkeley National Laboratory"/>
            <person name="Haridas S."/>
            <person name="Hensen N."/>
            <person name="Bonometti L."/>
            <person name="Westerberg I."/>
            <person name="Brannstrom I.O."/>
            <person name="Guillou S."/>
            <person name="Cros-Aarteil S."/>
            <person name="Calhoun S."/>
            <person name="Kuo A."/>
            <person name="Mondo S."/>
            <person name="Pangilinan J."/>
            <person name="Riley R."/>
            <person name="LaButti K."/>
            <person name="Andreopoulos B."/>
            <person name="Lipzen A."/>
            <person name="Chen C."/>
            <person name="Yanf M."/>
            <person name="Daum C."/>
            <person name="Ng V."/>
            <person name="Clum A."/>
            <person name="Steindorff A."/>
            <person name="Ohm R."/>
            <person name="Martin F."/>
            <person name="Silar P."/>
            <person name="Natvig D."/>
            <person name="Lalanne C."/>
            <person name="Gautier V."/>
            <person name="Ament-velasquez S.L."/>
            <person name="Kruys A."/>
            <person name="Hutchinson M.I."/>
            <person name="Powell A.J."/>
            <person name="Barry K."/>
            <person name="Miller A.N."/>
            <person name="Grigoriev I.V."/>
            <person name="Debuchy R."/>
            <person name="Gladieux P."/>
            <person name="Thoren M.H."/>
            <person name="Johannesson H."/>
        </authorList>
    </citation>
    <scope>NUCLEOTIDE SEQUENCE</scope>
    <source>
        <strain evidence="2">CBS 232.78</strain>
    </source>
</reference>
<gene>
    <name evidence="2" type="ORF">B0H63DRAFT_528990</name>
</gene>
<dbReference type="EMBL" id="JAULSW010000010">
    <property type="protein sequence ID" value="KAK3368628.1"/>
    <property type="molecule type" value="Genomic_DNA"/>
</dbReference>
<dbReference type="Proteomes" id="UP001285441">
    <property type="component" value="Unassembled WGS sequence"/>
</dbReference>
<dbReference type="AlphaFoldDB" id="A0AAE0K200"/>
<feature type="compositionally biased region" description="Basic and acidic residues" evidence="1">
    <location>
        <begin position="47"/>
        <end position="59"/>
    </location>
</feature>
<protein>
    <submittedName>
        <fullName evidence="2">Uncharacterized protein</fullName>
    </submittedName>
</protein>
<evidence type="ECO:0000313" key="3">
    <source>
        <dbReference type="Proteomes" id="UP001285441"/>
    </source>
</evidence>
<reference evidence="2" key="1">
    <citation type="journal article" date="2023" name="Mol. Phylogenet. Evol.">
        <title>Genome-scale phylogeny and comparative genomics of the fungal order Sordariales.</title>
        <authorList>
            <person name="Hensen N."/>
            <person name="Bonometti L."/>
            <person name="Westerberg I."/>
            <person name="Brannstrom I.O."/>
            <person name="Guillou S."/>
            <person name="Cros-Aarteil S."/>
            <person name="Calhoun S."/>
            <person name="Haridas S."/>
            <person name="Kuo A."/>
            <person name="Mondo S."/>
            <person name="Pangilinan J."/>
            <person name="Riley R."/>
            <person name="LaButti K."/>
            <person name="Andreopoulos B."/>
            <person name="Lipzen A."/>
            <person name="Chen C."/>
            <person name="Yan M."/>
            <person name="Daum C."/>
            <person name="Ng V."/>
            <person name="Clum A."/>
            <person name="Steindorff A."/>
            <person name="Ohm R.A."/>
            <person name="Martin F."/>
            <person name="Silar P."/>
            <person name="Natvig D.O."/>
            <person name="Lalanne C."/>
            <person name="Gautier V."/>
            <person name="Ament-Velasquez S.L."/>
            <person name="Kruys A."/>
            <person name="Hutchinson M.I."/>
            <person name="Powell A.J."/>
            <person name="Barry K."/>
            <person name="Miller A.N."/>
            <person name="Grigoriev I.V."/>
            <person name="Debuchy R."/>
            <person name="Gladieux P."/>
            <person name="Hiltunen Thoren M."/>
            <person name="Johannesson H."/>
        </authorList>
    </citation>
    <scope>NUCLEOTIDE SEQUENCE</scope>
    <source>
        <strain evidence="2">CBS 232.78</strain>
    </source>
</reference>
<feature type="region of interest" description="Disordered" evidence="1">
    <location>
        <begin position="1"/>
        <end position="32"/>
    </location>
</feature>
<evidence type="ECO:0000313" key="2">
    <source>
        <dbReference type="EMBL" id="KAK3368628.1"/>
    </source>
</evidence>
<organism evidence="2 3">
    <name type="scientific">Podospora didyma</name>
    <dbReference type="NCBI Taxonomy" id="330526"/>
    <lineage>
        <taxon>Eukaryota</taxon>
        <taxon>Fungi</taxon>
        <taxon>Dikarya</taxon>
        <taxon>Ascomycota</taxon>
        <taxon>Pezizomycotina</taxon>
        <taxon>Sordariomycetes</taxon>
        <taxon>Sordariomycetidae</taxon>
        <taxon>Sordariales</taxon>
        <taxon>Podosporaceae</taxon>
        <taxon>Podospora</taxon>
    </lineage>
</organism>
<sequence length="168" mass="18343">MPSTPSTTPQSCYSTNSSTTGRHGSAGSSKNSMPAWVAAAIASENKLDQPWKRQLGPDHENDDPNFAQGSDPVPFYDDKIKTLLLCSSHQPSWTPPSQSTLIVFRPAAARPRFALLEQSSSSAFPEVRLVFPAGHSPFPTSERTMAKDDEKRFSALFPGTMIIVIMPY</sequence>
<name>A0AAE0K200_9PEZI</name>
<feature type="region of interest" description="Disordered" evidence="1">
    <location>
        <begin position="47"/>
        <end position="72"/>
    </location>
</feature>
<accession>A0AAE0K200</accession>
<keyword evidence="3" id="KW-1185">Reference proteome</keyword>
<proteinExistence type="predicted"/>
<comment type="caution">
    <text evidence="2">The sequence shown here is derived from an EMBL/GenBank/DDBJ whole genome shotgun (WGS) entry which is preliminary data.</text>
</comment>
<evidence type="ECO:0000256" key="1">
    <source>
        <dbReference type="SAM" id="MobiDB-lite"/>
    </source>
</evidence>